<dbReference type="InterPro" id="IPR036425">
    <property type="entry name" value="MoaB/Mog-like_dom_sf"/>
</dbReference>
<dbReference type="Gene3D" id="3.40.980.10">
    <property type="entry name" value="MoaB/Mog-like domain"/>
    <property type="match status" value="1"/>
</dbReference>
<dbReference type="EMBL" id="CAJNRF010014504">
    <property type="protein sequence ID" value="CAF2157671.1"/>
    <property type="molecule type" value="Genomic_DNA"/>
</dbReference>
<protein>
    <submittedName>
        <fullName evidence="3">Uncharacterized protein</fullName>
    </submittedName>
</protein>
<dbReference type="AlphaFoldDB" id="A0A820PWE1"/>
<feature type="compositionally biased region" description="Polar residues" evidence="1">
    <location>
        <begin position="49"/>
        <end position="59"/>
    </location>
</feature>
<keyword evidence="4" id="KW-1185">Reference proteome</keyword>
<dbReference type="Proteomes" id="UP000663866">
    <property type="component" value="Unassembled WGS sequence"/>
</dbReference>
<dbReference type="SUPFAM" id="SSF53218">
    <property type="entry name" value="Molybdenum cofactor biosynthesis proteins"/>
    <property type="match status" value="1"/>
</dbReference>
<feature type="compositionally biased region" description="Basic residues" evidence="1">
    <location>
        <begin position="62"/>
        <end position="76"/>
    </location>
</feature>
<evidence type="ECO:0000313" key="3">
    <source>
        <dbReference type="EMBL" id="CAF4410983.1"/>
    </source>
</evidence>
<dbReference type="EMBL" id="CAJOBG010041607">
    <property type="protein sequence ID" value="CAF4410983.1"/>
    <property type="molecule type" value="Genomic_DNA"/>
</dbReference>
<accession>A0A820PWE1</accession>
<proteinExistence type="predicted"/>
<name>A0A820PWE1_9BILA</name>
<evidence type="ECO:0000313" key="2">
    <source>
        <dbReference type="EMBL" id="CAF2157671.1"/>
    </source>
</evidence>
<feature type="region of interest" description="Disordered" evidence="1">
    <location>
        <begin position="49"/>
        <end position="80"/>
    </location>
</feature>
<sequence length="162" mass="19087">MYATRTYILIIDTNLPAFSFDDLDEEHVEILLKLCDELRPNLRLTTGGTGINSDDMTAETNRKHHSCGEHHHHHHQQQQQQQQRSIYIYILELTYEMFYLIISFNQPIDYLNPRPEYIRVVIIEWSIKFSIPIARTFSLDTQSSLISARRCKDLDGYSQQVD</sequence>
<evidence type="ECO:0000313" key="4">
    <source>
        <dbReference type="Proteomes" id="UP000663866"/>
    </source>
</evidence>
<evidence type="ECO:0000256" key="1">
    <source>
        <dbReference type="SAM" id="MobiDB-lite"/>
    </source>
</evidence>
<comment type="caution">
    <text evidence="3">The sequence shown here is derived from an EMBL/GenBank/DDBJ whole genome shotgun (WGS) entry which is preliminary data.</text>
</comment>
<gene>
    <name evidence="3" type="ORF">OVN521_LOCUS35467</name>
    <name evidence="2" type="ORF">WKI299_LOCUS31715</name>
</gene>
<dbReference type="Proteomes" id="UP000663856">
    <property type="component" value="Unassembled WGS sequence"/>
</dbReference>
<organism evidence="3 4">
    <name type="scientific">Rotaria magnacalcarata</name>
    <dbReference type="NCBI Taxonomy" id="392030"/>
    <lineage>
        <taxon>Eukaryota</taxon>
        <taxon>Metazoa</taxon>
        <taxon>Spiralia</taxon>
        <taxon>Gnathifera</taxon>
        <taxon>Rotifera</taxon>
        <taxon>Eurotatoria</taxon>
        <taxon>Bdelloidea</taxon>
        <taxon>Philodinida</taxon>
        <taxon>Philodinidae</taxon>
        <taxon>Rotaria</taxon>
    </lineage>
</organism>
<reference evidence="3" key="1">
    <citation type="submission" date="2021-02" db="EMBL/GenBank/DDBJ databases">
        <authorList>
            <person name="Nowell W R."/>
        </authorList>
    </citation>
    <scope>NUCLEOTIDE SEQUENCE</scope>
</reference>